<evidence type="ECO:0008006" key="6">
    <source>
        <dbReference type="Google" id="ProtNLM"/>
    </source>
</evidence>
<dbReference type="SUPFAM" id="SSF55347">
    <property type="entry name" value="Glyceraldehyde-3-phosphate dehydrogenase-like, C-terminal domain"/>
    <property type="match status" value="1"/>
</dbReference>
<dbReference type="SUPFAM" id="SSF51735">
    <property type="entry name" value="NAD(P)-binding Rossmann-fold domains"/>
    <property type="match status" value="1"/>
</dbReference>
<dbReference type="STRING" id="1300222.I532_09457"/>
<evidence type="ECO:0000259" key="3">
    <source>
        <dbReference type="Pfam" id="PF22725"/>
    </source>
</evidence>
<dbReference type="GO" id="GO:0016491">
    <property type="term" value="F:oxidoreductase activity"/>
    <property type="evidence" value="ECO:0007669"/>
    <property type="project" value="UniProtKB-KW"/>
</dbReference>
<dbReference type="Gene3D" id="3.30.360.10">
    <property type="entry name" value="Dihydrodipicolinate Reductase, domain 2"/>
    <property type="match status" value="1"/>
</dbReference>
<reference evidence="4 5" key="1">
    <citation type="submission" date="2013-03" db="EMBL/GenBank/DDBJ databases">
        <title>Assembly of a new bacterial strain Brevibacillus borstelensis AK1.</title>
        <authorList>
            <person name="Rajan I."/>
            <person name="PoliReddy D."/>
            <person name="Sugumar T."/>
            <person name="Rathinam K."/>
            <person name="Alqarawi S."/>
            <person name="Khalil A.B."/>
            <person name="Sivakumar N."/>
        </authorList>
    </citation>
    <scope>NUCLEOTIDE SEQUENCE [LARGE SCALE GENOMIC DNA]</scope>
    <source>
        <strain evidence="4 5">AK1</strain>
    </source>
</reference>
<dbReference type="GO" id="GO:0000166">
    <property type="term" value="F:nucleotide binding"/>
    <property type="evidence" value="ECO:0007669"/>
    <property type="project" value="InterPro"/>
</dbReference>
<dbReference type="EMBL" id="APBN01000003">
    <property type="protein sequence ID" value="EMT52995.1"/>
    <property type="molecule type" value="Genomic_DNA"/>
</dbReference>
<protein>
    <recommendedName>
        <fullName evidence="6">Dehydrogenase</fullName>
    </recommendedName>
</protein>
<dbReference type="InterPro" id="IPR055170">
    <property type="entry name" value="GFO_IDH_MocA-like_dom"/>
</dbReference>
<dbReference type="PANTHER" id="PTHR43818">
    <property type="entry name" value="BCDNA.GH03377"/>
    <property type="match status" value="1"/>
</dbReference>
<dbReference type="Proteomes" id="UP000012081">
    <property type="component" value="Unassembled WGS sequence"/>
</dbReference>
<dbReference type="InterPro" id="IPR050463">
    <property type="entry name" value="Gfo/Idh/MocA_oxidrdct_glycsds"/>
</dbReference>
<keyword evidence="1" id="KW-0560">Oxidoreductase</keyword>
<evidence type="ECO:0000313" key="4">
    <source>
        <dbReference type="EMBL" id="EMT52995.1"/>
    </source>
</evidence>
<dbReference type="PATRIC" id="fig|1300222.3.peg.1951"/>
<evidence type="ECO:0000259" key="2">
    <source>
        <dbReference type="Pfam" id="PF01408"/>
    </source>
</evidence>
<proteinExistence type="predicted"/>
<evidence type="ECO:0000313" key="5">
    <source>
        <dbReference type="Proteomes" id="UP000012081"/>
    </source>
</evidence>
<feature type="domain" description="GFO/IDH/MocA-like oxidoreductase" evidence="3">
    <location>
        <begin position="141"/>
        <end position="251"/>
    </location>
</feature>
<name>M8EBX9_9BACL</name>
<accession>M8EBX9</accession>
<evidence type="ECO:0000256" key="1">
    <source>
        <dbReference type="ARBA" id="ARBA00023002"/>
    </source>
</evidence>
<keyword evidence="5" id="KW-1185">Reference proteome</keyword>
<dbReference type="RefSeq" id="WP_003387850.1">
    <property type="nucleotide sequence ID" value="NZ_APBN01000003.1"/>
</dbReference>
<dbReference type="AlphaFoldDB" id="M8EBX9"/>
<dbReference type="InterPro" id="IPR036291">
    <property type="entry name" value="NAD(P)-bd_dom_sf"/>
</dbReference>
<dbReference type="Pfam" id="PF01408">
    <property type="entry name" value="GFO_IDH_MocA"/>
    <property type="match status" value="1"/>
</dbReference>
<organism evidence="4 5">
    <name type="scientific">Brevibacillus borstelensis AK1</name>
    <dbReference type="NCBI Taxonomy" id="1300222"/>
    <lineage>
        <taxon>Bacteria</taxon>
        <taxon>Bacillati</taxon>
        <taxon>Bacillota</taxon>
        <taxon>Bacilli</taxon>
        <taxon>Bacillales</taxon>
        <taxon>Paenibacillaceae</taxon>
        <taxon>Brevibacillus</taxon>
    </lineage>
</organism>
<dbReference type="PANTHER" id="PTHR43818:SF11">
    <property type="entry name" value="BCDNA.GH03377"/>
    <property type="match status" value="1"/>
</dbReference>
<gene>
    <name evidence="4" type="ORF">I532_09457</name>
</gene>
<dbReference type="Pfam" id="PF22725">
    <property type="entry name" value="GFO_IDH_MocA_C3"/>
    <property type="match status" value="1"/>
</dbReference>
<dbReference type="OrthoDB" id="9815825at2"/>
<sequence length="317" mass="35307">MKERYSVGIIGSGVMGERLMHAMNTHERFTVAAVCDAASQRAREVADRFGIAAWHTDHRLLLREAELDLVYIAVPPKFHHPIGLDVLAAGKHLLCEKPLANSVQEGKEMLRAATEAGVIHAMNFPLFYRPIFPELKRRLAEIGSVRRVDIVTHFHQWPRPWQQTAWLSGREQGGFVREVLPHFLHLTYALLGRCEVVRSDVDYPENQELCETGISALLRLPDGTPVTINGLAGIAHEEHLAYTVYGTKGTLSVKNWSTLLAGGMGQPLEEVQVPDQDRMHLLLDELANALDGKEARLIGFDTGLVVQEALEALHGKE</sequence>
<dbReference type="InterPro" id="IPR000683">
    <property type="entry name" value="Gfo/Idh/MocA-like_OxRdtase_N"/>
</dbReference>
<feature type="domain" description="Gfo/Idh/MocA-like oxidoreductase N-terminal" evidence="2">
    <location>
        <begin position="6"/>
        <end position="123"/>
    </location>
</feature>
<dbReference type="Gene3D" id="3.40.50.720">
    <property type="entry name" value="NAD(P)-binding Rossmann-like Domain"/>
    <property type="match status" value="1"/>
</dbReference>
<comment type="caution">
    <text evidence="4">The sequence shown here is derived from an EMBL/GenBank/DDBJ whole genome shotgun (WGS) entry which is preliminary data.</text>
</comment>